<evidence type="ECO:0000313" key="3">
    <source>
        <dbReference type="EMBL" id="QJW95859.1"/>
    </source>
</evidence>
<dbReference type="InterPro" id="IPR036465">
    <property type="entry name" value="vWFA_dom_sf"/>
</dbReference>
<dbReference type="InterPro" id="IPR002035">
    <property type="entry name" value="VWF_A"/>
</dbReference>
<keyword evidence="1" id="KW-0812">Transmembrane</keyword>
<keyword evidence="1" id="KW-0472">Membrane</keyword>
<keyword evidence="4" id="KW-1185">Reference proteome</keyword>
<proteinExistence type="predicted"/>
<protein>
    <recommendedName>
        <fullName evidence="2">VWFA domain-containing protein</fullName>
    </recommendedName>
</protein>
<dbReference type="SMART" id="SM00327">
    <property type="entry name" value="VWA"/>
    <property type="match status" value="1"/>
</dbReference>
<feature type="domain" description="VWFA" evidence="2">
    <location>
        <begin position="112"/>
        <end position="319"/>
    </location>
</feature>
<reference evidence="4" key="1">
    <citation type="submission" date="2020-05" db="EMBL/GenBank/DDBJ databases">
        <title>Frigoriglobus tundricola gen. nov., sp. nov., a psychrotolerant cellulolytic planctomycete of the family Gemmataceae with two divergent copies of 16S rRNA gene.</title>
        <authorList>
            <person name="Kulichevskaya I.S."/>
            <person name="Ivanova A.A."/>
            <person name="Naumoff D.G."/>
            <person name="Beletsky A.V."/>
            <person name="Rijpstra W.I.C."/>
            <person name="Sinninghe Damste J.S."/>
            <person name="Mardanov A.V."/>
            <person name="Ravin N.V."/>
            <person name="Dedysh S.N."/>
        </authorList>
    </citation>
    <scope>NUCLEOTIDE SEQUENCE [LARGE SCALE GENOMIC DNA]</scope>
    <source>
        <strain evidence="4">PL17</strain>
    </source>
</reference>
<feature type="transmembrane region" description="Helical" evidence="1">
    <location>
        <begin position="33"/>
        <end position="49"/>
    </location>
</feature>
<gene>
    <name evidence="3" type="ORF">FTUN_3413</name>
</gene>
<accession>A0A6M5YP70</accession>
<dbReference type="AlphaFoldDB" id="A0A6M5YP70"/>
<evidence type="ECO:0000259" key="2">
    <source>
        <dbReference type="PROSITE" id="PS50234"/>
    </source>
</evidence>
<feature type="transmembrane region" description="Helical" evidence="1">
    <location>
        <begin position="78"/>
        <end position="99"/>
    </location>
</feature>
<evidence type="ECO:0000313" key="4">
    <source>
        <dbReference type="Proteomes" id="UP000503447"/>
    </source>
</evidence>
<organism evidence="3 4">
    <name type="scientific">Frigoriglobus tundricola</name>
    <dbReference type="NCBI Taxonomy" id="2774151"/>
    <lineage>
        <taxon>Bacteria</taxon>
        <taxon>Pseudomonadati</taxon>
        <taxon>Planctomycetota</taxon>
        <taxon>Planctomycetia</taxon>
        <taxon>Gemmatales</taxon>
        <taxon>Gemmataceae</taxon>
        <taxon>Frigoriglobus</taxon>
    </lineage>
</organism>
<dbReference type="PANTHER" id="PTHR37947">
    <property type="entry name" value="BLL2462 PROTEIN"/>
    <property type="match status" value="1"/>
</dbReference>
<name>A0A6M5YP70_9BACT</name>
<dbReference type="Pfam" id="PF13519">
    <property type="entry name" value="VWA_2"/>
    <property type="match status" value="1"/>
</dbReference>
<keyword evidence="1" id="KW-1133">Transmembrane helix</keyword>
<dbReference type="EMBL" id="CP053452">
    <property type="protein sequence ID" value="QJW95859.1"/>
    <property type="molecule type" value="Genomic_DNA"/>
</dbReference>
<sequence>MLLFAASSGLTGLLTDAREFVVAVRLARPDALWLLFLIPVLGLLNRWAARRRKRAVAAIGRPAAVAGQLTHPRPTRRWLGLAYPVAWLLLVLGIAGPQWGKGDEAGVAVGRDLVIVIDLSRSMQADDMSDPEAKTRWEAARKGALDLLQAVARRGGHRVGVVVFAAKPKLICPLTTDYEHALAVLEDVDGKFPPPEIRQGADPGAASGTRIGAGLIAAVQAHDKEFSGSQDIVLISDGDDPADDGEWVHGSDAARAADVPVHTVGVGSTRPTEMVLGEELFRTQLLEEPLKQIAAETRGQYLAARRDVPNLGEFFRTRIEPNPSRVYSGDQIPQPRERYPWFLAPALALFCVGWVRGR</sequence>
<evidence type="ECO:0000256" key="1">
    <source>
        <dbReference type="SAM" id="Phobius"/>
    </source>
</evidence>
<dbReference type="Proteomes" id="UP000503447">
    <property type="component" value="Chromosome"/>
</dbReference>
<dbReference type="KEGG" id="ftj:FTUN_3413"/>
<dbReference type="RefSeq" id="WP_171471556.1">
    <property type="nucleotide sequence ID" value="NZ_CP053452.2"/>
</dbReference>
<dbReference type="SUPFAM" id="SSF53300">
    <property type="entry name" value="vWA-like"/>
    <property type="match status" value="1"/>
</dbReference>
<dbReference type="PROSITE" id="PS50234">
    <property type="entry name" value="VWFA"/>
    <property type="match status" value="1"/>
</dbReference>
<dbReference type="PANTHER" id="PTHR37947:SF1">
    <property type="entry name" value="BLL2462 PROTEIN"/>
    <property type="match status" value="1"/>
</dbReference>
<dbReference type="Gene3D" id="3.40.50.410">
    <property type="entry name" value="von Willebrand factor, type A domain"/>
    <property type="match status" value="1"/>
</dbReference>